<dbReference type="RefSeq" id="WP_188449200.1">
    <property type="nucleotide sequence ID" value="NZ_BMDW01000024.1"/>
</dbReference>
<dbReference type="InterPro" id="IPR058649">
    <property type="entry name" value="CzcB_C"/>
</dbReference>
<dbReference type="InterPro" id="IPR051909">
    <property type="entry name" value="MFP_Cation_Efflux"/>
</dbReference>
<evidence type="ECO:0000256" key="1">
    <source>
        <dbReference type="ARBA" id="ARBA00009477"/>
    </source>
</evidence>
<dbReference type="Pfam" id="PF25954">
    <property type="entry name" value="Beta-barrel_RND_2"/>
    <property type="match status" value="1"/>
</dbReference>
<dbReference type="Pfam" id="PF25973">
    <property type="entry name" value="BSH_CzcB"/>
    <property type="match status" value="1"/>
</dbReference>
<feature type="compositionally biased region" description="Basic and acidic residues" evidence="4">
    <location>
        <begin position="26"/>
        <end position="46"/>
    </location>
</feature>
<feature type="domain" description="CzcB-like barrel-sandwich hybrid" evidence="8">
    <location>
        <begin position="90"/>
        <end position="230"/>
    </location>
</feature>
<dbReference type="Proteomes" id="UP000618591">
    <property type="component" value="Unassembled WGS sequence"/>
</dbReference>
<evidence type="ECO:0000256" key="3">
    <source>
        <dbReference type="SAM" id="Coils"/>
    </source>
</evidence>
<dbReference type="Gene3D" id="2.40.50.100">
    <property type="match status" value="1"/>
</dbReference>
<evidence type="ECO:0000256" key="4">
    <source>
        <dbReference type="SAM" id="MobiDB-lite"/>
    </source>
</evidence>
<feature type="signal peptide" evidence="5">
    <location>
        <begin position="1"/>
        <end position="25"/>
    </location>
</feature>
<protein>
    <submittedName>
        <fullName evidence="10">Secretion protein HlyD</fullName>
    </submittedName>
</protein>
<dbReference type="Pfam" id="PF25975">
    <property type="entry name" value="CzcB_C"/>
    <property type="match status" value="1"/>
</dbReference>
<comment type="caution">
    <text evidence="10">The sequence shown here is derived from an EMBL/GenBank/DDBJ whole genome shotgun (WGS) entry which is preliminary data.</text>
</comment>
<name>A0ABQ1H559_9SPHN</name>
<evidence type="ECO:0000256" key="2">
    <source>
        <dbReference type="ARBA" id="ARBA00022448"/>
    </source>
</evidence>
<feature type="chain" id="PRO_5045433217" evidence="5">
    <location>
        <begin position="26"/>
        <end position="386"/>
    </location>
</feature>
<dbReference type="InterPro" id="IPR058792">
    <property type="entry name" value="Beta-barrel_RND_2"/>
</dbReference>
<dbReference type="SUPFAM" id="SSF111369">
    <property type="entry name" value="HlyD-like secretion proteins"/>
    <property type="match status" value="1"/>
</dbReference>
<dbReference type="InterPro" id="IPR006143">
    <property type="entry name" value="RND_pump_MFP"/>
</dbReference>
<keyword evidence="2" id="KW-0813">Transport</keyword>
<gene>
    <name evidence="10" type="ORF">GCM10011395_31670</name>
</gene>
<evidence type="ECO:0000256" key="5">
    <source>
        <dbReference type="SAM" id="SignalP"/>
    </source>
</evidence>
<evidence type="ECO:0000313" key="10">
    <source>
        <dbReference type="EMBL" id="GGA59038.1"/>
    </source>
</evidence>
<dbReference type="PANTHER" id="PTHR30097">
    <property type="entry name" value="CATION EFFLUX SYSTEM PROTEIN CUSB"/>
    <property type="match status" value="1"/>
</dbReference>
<evidence type="ECO:0000259" key="7">
    <source>
        <dbReference type="Pfam" id="PF25954"/>
    </source>
</evidence>
<feature type="domain" description="CzcB-like alpha-helical hairpin" evidence="6">
    <location>
        <begin position="129"/>
        <end position="187"/>
    </location>
</feature>
<dbReference type="InterPro" id="IPR058647">
    <property type="entry name" value="BSH_CzcB-like"/>
</dbReference>
<keyword evidence="5" id="KW-0732">Signal</keyword>
<dbReference type="Pfam" id="PF25893">
    <property type="entry name" value="HH_CzcB"/>
    <property type="match status" value="1"/>
</dbReference>
<sequence length="386" mass="39432">MTSSRFRALPPLLLAVLLAGCGGHAAKEDSGEKTEAAGETKGESGKKAGTVKLSADQIRTAGIEIVHPTIGGNGGAIELPATVEGNPQGTQIVSAAIAGRVVALNRNLGEAVRRGETLAVIESREAASLKGEVQAARARLALAQSNYAREQRLYAERVSPEQDLIAARTAATEASIALRLARQQLSATGGGGGSLNRVGIVAPISGQVIGRNAMLGQTVAADAELFRVANLSTVSLSLSLSPADAGRVRPGAAVEVTAPGRTTQARVTFVSPALDPQTRLVPVVATIDNRAGQWRVGESVTAAIQLAGKGDTNIRVPLTAIQTIDGKSVVFVRTEGGFRATPVTLGAQSGETIVVASGLTGREQVASANSFTLKSELGKSAGGDED</sequence>
<proteinExistence type="inferred from homology"/>
<feature type="coiled-coil region" evidence="3">
    <location>
        <begin position="126"/>
        <end position="153"/>
    </location>
</feature>
<feature type="region of interest" description="Disordered" evidence="4">
    <location>
        <begin position="26"/>
        <end position="48"/>
    </location>
</feature>
<dbReference type="PANTHER" id="PTHR30097:SF4">
    <property type="entry name" value="SLR6042 PROTEIN"/>
    <property type="match status" value="1"/>
</dbReference>
<dbReference type="InterPro" id="IPR058648">
    <property type="entry name" value="HH_CzcB-like"/>
</dbReference>
<feature type="domain" description="CzcB-like C-terminal circularly permuted SH3-like" evidence="9">
    <location>
        <begin position="314"/>
        <end position="374"/>
    </location>
</feature>
<comment type="similarity">
    <text evidence="1">Belongs to the membrane fusion protein (MFP) (TC 8.A.1) family.</text>
</comment>
<accession>A0ABQ1H559</accession>
<dbReference type="Gene3D" id="2.40.420.20">
    <property type="match status" value="1"/>
</dbReference>
<reference evidence="11" key="1">
    <citation type="journal article" date="2019" name="Int. J. Syst. Evol. Microbiol.">
        <title>The Global Catalogue of Microorganisms (GCM) 10K type strain sequencing project: providing services to taxonomists for standard genome sequencing and annotation.</title>
        <authorList>
            <consortium name="The Broad Institute Genomics Platform"/>
            <consortium name="The Broad Institute Genome Sequencing Center for Infectious Disease"/>
            <person name="Wu L."/>
            <person name="Ma J."/>
        </authorList>
    </citation>
    <scope>NUCLEOTIDE SEQUENCE [LARGE SCALE GENOMIC DNA]</scope>
    <source>
        <strain evidence="11">CGMCC 1.10106</strain>
    </source>
</reference>
<evidence type="ECO:0000313" key="11">
    <source>
        <dbReference type="Proteomes" id="UP000618591"/>
    </source>
</evidence>
<keyword evidence="11" id="KW-1185">Reference proteome</keyword>
<keyword evidence="3" id="KW-0175">Coiled coil</keyword>
<feature type="domain" description="CusB-like beta-barrel" evidence="7">
    <location>
        <begin position="239"/>
        <end position="305"/>
    </location>
</feature>
<evidence type="ECO:0000259" key="9">
    <source>
        <dbReference type="Pfam" id="PF25975"/>
    </source>
</evidence>
<evidence type="ECO:0000259" key="8">
    <source>
        <dbReference type="Pfam" id="PF25973"/>
    </source>
</evidence>
<dbReference type="Gene3D" id="2.40.30.170">
    <property type="match status" value="1"/>
</dbReference>
<dbReference type="PROSITE" id="PS51257">
    <property type="entry name" value="PROKAR_LIPOPROTEIN"/>
    <property type="match status" value="1"/>
</dbReference>
<organism evidence="10 11">
    <name type="scientific">Sphingomonas psychrolutea</name>
    <dbReference type="NCBI Taxonomy" id="1259676"/>
    <lineage>
        <taxon>Bacteria</taxon>
        <taxon>Pseudomonadati</taxon>
        <taxon>Pseudomonadota</taxon>
        <taxon>Alphaproteobacteria</taxon>
        <taxon>Sphingomonadales</taxon>
        <taxon>Sphingomonadaceae</taxon>
        <taxon>Sphingomonas</taxon>
    </lineage>
</organism>
<evidence type="ECO:0000259" key="6">
    <source>
        <dbReference type="Pfam" id="PF25893"/>
    </source>
</evidence>
<dbReference type="NCBIfam" id="TIGR01730">
    <property type="entry name" value="RND_mfp"/>
    <property type="match status" value="1"/>
</dbReference>
<dbReference type="EMBL" id="BMDW01000024">
    <property type="protein sequence ID" value="GGA59038.1"/>
    <property type="molecule type" value="Genomic_DNA"/>
</dbReference>